<proteinExistence type="predicted"/>
<comment type="caution">
    <text evidence="1">The sequence shown here is derived from an EMBL/GenBank/DDBJ whole genome shotgun (WGS) entry which is preliminary data.</text>
</comment>
<dbReference type="EMBL" id="BMAW01064836">
    <property type="protein sequence ID" value="GFT47365.1"/>
    <property type="molecule type" value="Genomic_DNA"/>
</dbReference>
<organism evidence="1 2">
    <name type="scientific">Nephila pilipes</name>
    <name type="common">Giant wood spider</name>
    <name type="synonym">Nephila maculata</name>
    <dbReference type="NCBI Taxonomy" id="299642"/>
    <lineage>
        <taxon>Eukaryota</taxon>
        <taxon>Metazoa</taxon>
        <taxon>Ecdysozoa</taxon>
        <taxon>Arthropoda</taxon>
        <taxon>Chelicerata</taxon>
        <taxon>Arachnida</taxon>
        <taxon>Araneae</taxon>
        <taxon>Araneomorphae</taxon>
        <taxon>Entelegynae</taxon>
        <taxon>Araneoidea</taxon>
        <taxon>Nephilidae</taxon>
        <taxon>Nephila</taxon>
    </lineage>
</organism>
<protein>
    <submittedName>
        <fullName evidence="1">Uncharacterized protein</fullName>
    </submittedName>
</protein>
<name>A0A8X6P463_NEPPI</name>
<keyword evidence="2" id="KW-1185">Reference proteome</keyword>
<sequence length="88" mass="10369">MIRLNLFRSQVIWVFEDTLWQFQDLTLGRSKIHFLMQCAGRANSSFLRTTHSNFLCSRPMDAQFHFSSSSSHLTRSFEASSSVYRCRR</sequence>
<evidence type="ECO:0000313" key="1">
    <source>
        <dbReference type="EMBL" id="GFT47365.1"/>
    </source>
</evidence>
<accession>A0A8X6P463</accession>
<gene>
    <name evidence="1" type="ORF">NPIL_15081</name>
</gene>
<evidence type="ECO:0000313" key="2">
    <source>
        <dbReference type="Proteomes" id="UP000887013"/>
    </source>
</evidence>
<dbReference type="Proteomes" id="UP000887013">
    <property type="component" value="Unassembled WGS sequence"/>
</dbReference>
<reference evidence="1" key="1">
    <citation type="submission" date="2020-08" db="EMBL/GenBank/DDBJ databases">
        <title>Multicomponent nature underlies the extraordinary mechanical properties of spider dragline silk.</title>
        <authorList>
            <person name="Kono N."/>
            <person name="Nakamura H."/>
            <person name="Mori M."/>
            <person name="Yoshida Y."/>
            <person name="Ohtoshi R."/>
            <person name="Malay A.D."/>
            <person name="Moran D.A.P."/>
            <person name="Tomita M."/>
            <person name="Numata K."/>
            <person name="Arakawa K."/>
        </authorList>
    </citation>
    <scope>NUCLEOTIDE SEQUENCE</scope>
</reference>
<dbReference type="AlphaFoldDB" id="A0A8X6P463"/>